<organism evidence="4 5">
    <name type="scientific">Stephanodiscus triporus</name>
    <dbReference type="NCBI Taxonomy" id="2934178"/>
    <lineage>
        <taxon>Eukaryota</taxon>
        <taxon>Sar</taxon>
        <taxon>Stramenopiles</taxon>
        <taxon>Ochrophyta</taxon>
        <taxon>Bacillariophyta</taxon>
        <taxon>Coscinodiscophyceae</taxon>
        <taxon>Thalassiosirophycidae</taxon>
        <taxon>Stephanodiscales</taxon>
        <taxon>Stephanodiscaceae</taxon>
        <taxon>Stephanodiscus</taxon>
    </lineage>
</organism>
<dbReference type="Gene3D" id="3.40.50.620">
    <property type="entry name" value="HUPs"/>
    <property type="match status" value="1"/>
</dbReference>
<keyword evidence="2" id="KW-0472">Membrane</keyword>
<dbReference type="CDD" id="cd06259">
    <property type="entry name" value="YdcF-like"/>
    <property type="match status" value="1"/>
</dbReference>
<sequence>MANVDGTLDRSNECIHRDGASIFEMFQFRLVQNWDRCSPQMANCAKPRRALVADSVSRLMVWGRGIHLAGSGSSDGCDRAGSNILPQQTERLENEANGTGRADILAGTNVEGSFRATVCQMEPGDIIDETDLLSVIDSHDALDHDLATWLRSIDVVLLLGGGVPLSPNEPPEYVKRRCDVVARIIDARMRDEEGREGGGDHDAALLPPISAICLSAGTAHLPQFLSDDGLPLWESTASAAYLMSHPEFPVPADRVFVETSSYDTISNAFFARTSFTDVVNSDGETGEKNRSWRRILVVTNEFHVGRTRAIFDWVFGAPISSTSSSSSSSSSSSTPPFGYEMYYLSCDNVGLSEEAVVARMAHESRGEANVREILSREYPTMRDVWRFLTTKHDFFSARGLVRRANTTTMDDGGSSREGGGDEALKLSYGKTAAAVAPSTSSSSGGNDNDDSGDDGGGEKKREKMLDYTNGKIELTIDAVSFVIAMTALTAMTVFVVVVARGRIDRR</sequence>
<evidence type="ECO:0000313" key="5">
    <source>
        <dbReference type="Proteomes" id="UP001530315"/>
    </source>
</evidence>
<evidence type="ECO:0000313" key="4">
    <source>
        <dbReference type="EMBL" id="KAL3780750.1"/>
    </source>
</evidence>
<evidence type="ECO:0000256" key="1">
    <source>
        <dbReference type="SAM" id="MobiDB-lite"/>
    </source>
</evidence>
<proteinExistence type="predicted"/>
<dbReference type="InterPro" id="IPR014729">
    <property type="entry name" value="Rossmann-like_a/b/a_fold"/>
</dbReference>
<protein>
    <recommendedName>
        <fullName evidence="3">DUF218 domain-containing protein</fullName>
    </recommendedName>
</protein>
<dbReference type="AlphaFoldDB" id="A0ABD3P2R0"/>
<dbReference type="Pfam" id="PF02698">
    <property type="entry name" value="DUF218"/>
    <property type="match status" value="1"/>
</dbReference>
<evidence type="ECO:0000256" key="2">
    <source>
        <dbReference type="SAM" id="Phobius"/>
    </source>
</evidence>
<gene>
    <name evidence="4" type="ORF">ACHAW5_006420</name>
</gene>
<accession>A0ABD3P2R0</accession>
<dbReference type="InterPro" id="IPR003848">
    <property type="entry name" value="DUF218"/>
</dbReference>
<feature type="transmembrane region" description="Helical" evidence="2">
    <location>
        <begin position="478"/>
        <end position="499"/>
    </location>
</feature>
<reference evidence="4 5" key="1">
    <citation type="submission" date="2024-10" db="EMBL/GenBank/DDBJ databases">
        <title>Updated reference genomes for cyclostephanoid diatoms.</title>
        <authorList>
            <person name="Roberts W.R."/>
            <person name="Alverson A.J."/>
        </authorList>
    </citation>
    <scope>NUCLEOTIDE SEQUENCE [LARGE SCALE GENOMIC DNA]</scope>
    <source>
        <strain evidence="4 5">AJA276-08</strain>
    </source>
</reference>
<comment type="caution">
    <text evidence="4">The sequence shown here is derived from an EMBL/GenBank/DDBJ whole genome shotgun (WGS) entry which is preliminary data.</text>
</comment>
<feature type="region of interest" description="Disordered" evidence="1">
    <location>
        <begin position="435"/>
        <end position="461"/>
    </location>
</feature>
<keyword evidence="5" id="KW-1185">Reference proteome</keyword>
<evidence type="ECO:0000259" key="3">
    <source>
        <dbReference type="Pfam" id="PF02698"/>
    </source>
</evidence>
<dbReference type="InterPro" id="IPR051599">
    <property type="entry name" value="Cell_Envelope_Assoc"/>
</dbReference>
<keyword evidence="2" id="KW-0812">Transmembrane</keyword>
<dbReference type="PANTHER" id="PTHR30336:SF20">
    <property type="entry name" value="DUF218 DOMAIN-CONTAINING PROTEIN"/>
    <property type="match status" value="1"/>
</dbReference>
<name>A0ABD3P2R0_9STRA</name>
<keyword evidence="2" id="KW-1133">Transmembrane helix</keyword>
<dbReference type="PANTHER" id="PTHR30336">
    <property type="entry name" value="INNER MEMBRANE PROTEIN, PROBABLE PERMEASE"/>
    <property type="match status" value="1"/>
</dbReference>
<feature type="domain" description="DUF218" evidence="3">
    <location>
        <begin position="231"/>
        <end position="319"/>
    </location>
</feature>
<dbReference type="EMBL" id="JALLAZ020001098">
    <property type="protein sequence ID" value="KAL3780750.1"/>
    <property type="molecule type" value="Genomic_DNA"/>
</dbReference>
<dbReference type="Proteomes" id="UP001530315">
    <property type="component" value="Unassembled WGS sequence"/>
</dbReference>